<dbReference type="SUPFAM" id="SSF75620">
    <property type="entry name" value="Release factor"/>
    <property type="match status" value="1"/>
</dbReference>
<dbReference type="Gene3D" id="3.30.160.20">
    <property type="match status" value="1"/>
</dbReference>
<dbReference type="AlphaFoldDB" id="A0AAE0T6B3"/>
<dbReference type="PANTHER" id="PTHR43116">
    <property type="entry name" value="PEPTIDE CHAIN RELEASE FACTOR 2"/>
    <property type="match status" value="1"/>
</dbReference>
<dbReference type="PROSITE" id="PS00745">
    <property type="entry name" value="RF_PROK_I"/>
    <property type="match status" value="1"/>
</dbReference>
<protein>
    <recommendedName>
        <fullName evidence="3">Prokaryotic-type class I peptide chain release factors domain-containing protein</fullName>
    </recommendedName>
</protein>
<dbReference type="InterPro" id="IPR045853">
    <property type="entry name" value="Pep_chain_release_fac_I_sf"/>
</dbReference>
<reference evidence="4" key="3">
    <citation type="submission" date="2023-05" db="EMBL/GenBank/DDBJ databases">
        <authorList>
            <person name="Smith C.H."/>
        </authorList>
    </citation>
    <scope>NUCLEOTIDE SEQUENCE</scope>
    <source>
        <strain evidence="4">CHS0354</strain>
        <tissue evidence="4">Mantle</tissue>
    </source>
</reference>
<dbReference type="FunFam" id="3.30.160.20:FF:000010">
    <property type="entry name" value="Peptide chain release factor 2"/>
    <property type="match status" value="1"/>
</dbReference>
<name>A0AAE0T6B3_9BIVA</name>
<evidence type="ECO:0000256" key="2">
    <source>
        <dbReference type="ARBA" id="ARBA00022917"/>
    </source>
</evidence>
<organism evidence="4 5">
    <name type="scientific">Potamilus streckersoni</name>
    <dbReference type="NCBI Taxonomy" id="2493646"/>
    <lineage>
        <taxon>Eukaryota</taxon>
        <taxon>Metazoa</taxon>
        <taxon>Spiralia</taxon>
        <taxon>Lophotrochozoa</taxon>
        <taxon>Mollusca</taxon>
        <taxon>Bivalvia</taxon>
        <taxon>Autobranchia</taxon>
        <taxon>Heteroconchia</taxon>
        <taxon>Palaeoheterodonta</taxon>
        <taxon>Unionida</taxon>
        <taxon>Unionoidea</taxon>
        <taxon>Unionidae</taxon>
        <taxon>Ambleminae</taxon>
        <taxon>Lampsilini</taxon>
        <taxon>Potamilus</taxon>
    </lineage>
</organism>
<reference evidence="4" key="1">
    <citation type="journal article" date="2021" name="Genome Biol. Evol.">
        <title>A High-Quality Reference Genome for a Parasitic Bivalve with Doubly Uniparental Inheritance (Bivalvia: Unionida).</title>
        <authorList>
            <person name="Smith C.H."/>
        </authorList>
    </citation>
    <scope>NUCLEOTIDE SEQUENCE</scope>
    <source>
        <strain evidence="4">CHS0354</strain>
    </source>
</reference>
<evidence type="ECO:0000259" key="3">
    <source>
        <dbReference type="PROSITE" id="PS00745"/>
    </source>
</evidence>
<reference evidence="4" key="2">
    <citation type="journal article" date="2021" name="Genome Biol. Evol.">
        <title>Developing a high-quality reference genome for a parasitic bivalve with doubly uniparental inheritance (Bivalvia: Unionida).</title>
        <authorList>
            <person name="Smith C.H."/>
        </authorList>
    </citation>
    <scope>NUCLEOTIDE SEQUENCE</scope>
    <source>
        <strain evidence="4">CHS0354</strain>
        <tissue evidence="4">Mantle</tissue>
    </source>
</reference>
<evidence type="ECO:0000313" key="4">
    <source>
        <dbReference type="EMBL" id="KAK3604278.1"/>
    </source>
</evidence>
<comment type="caution">
    <text evidence="4">The sequence shown here is derived from an EMBL/GenBank/DDBJ whole genome shotgun (WGS) entry which is preliminary data.</text>
</comment>
<proteinExistence type="inferred from homology"/>
<dbReference type="GO" id="GO:0003747">
    <property type="term" value="F:translation release factor activity"/>
    <property type="evidence" value="ECO:0007669"/>
    <property type="project" value="InterPro"/>
</dbReference>
<dbReference type="PANTHER" id="PTHR43116:SF3">
    <property type="entry name" value="CLASS I PEPTIDE CHAIN RELEASE FACTOR"/>
    <property type="match status" value="1"/>
</dbReference>
<keyword evidence="2" id="KW-0648">Protein biosynthesis</keyword>
<evidence type="ECO:0000313" key="5">
    <source>
        <dbReference type="Proteomes" id="UP001195483"/>
    </source>
</evidence>
<accession>A0AAE0T6B3</accession>
<comment type="similarity">
    <text evidence="1">Belongs to the prokaryotic/mitochondrial release factor family.</text>
</comment>
<dbReference type="Pfam" id="PF00472">
    <property type="entry name" value="RF-1"/>
    <property type="match status" value="1"/>
</dbReference>
<dbReference type="InterPro" id="IPR005139">
    <property type="entry name" value="PCRF"/>
</dbReference>
<gene>
    <name evidence="4" type="ORF">CHS0354_002086</name>
</gene>
<keyword evidence="5" id="KW-1185">Reference proteome</keyword>
<dbReference type="Gene3D" id="3.30.70.1660">
    <property type="match status" value="2"/>
</dbReference>
<evidence type="ECO:0000256" key="1">
    <source>
        <dbReference type="ARBA" id="ARBA00010835"/>
    </source>
</evidence>
<dbReference type="Pfam" id="PF03462">
    <property type="entry name" value="PCRF"/>
    <property type="match status" value="1"/>
</dbReference>
<dbReference type="SMART" id="SM00937">
    <property type="entry name" value="PCRF"/>
    <property type="match status" value="1"/>
</dbReference>
<dbReference type="InterPro" id="IPR000352">
    <property type="entry name" value="Pep_chain_release_fac_I"/>
</dbReference>
<feature type="domain" description="Prokaryotic-type class I peptide chain release factors" evidence="3">
    <location>
        <begin position="158"/>
        <end position="174"/>
    </location>
</feature>
<dbReference type="Proteomes" id="UP001195483">
    <property type="component" value="Unassembled WGS sequence"/>
</dbReference>
<dbReference type="GO" id="GO:0005737">
    <property type="term" value="C:cytoplasm"/>
    <property type="evidence" value="ECO:0007669"/>
    <property type="project" value="UniProtKB-ARBA"/>
</dbReference>
<sequence>MRKISETRTVLEKWKKLVGLEGDIASALEILELGEDADIERELQKNLTVFRDNIAFIELSYILGGENDFGDAIVHINSGAGGTESMDWAGMLFRMLKRSIRVRQTEIRSRCTPAGQNSPFDSNKRRHTSFASVFVYPDVEDDVNIEINESDLRIDTYRSSGAGGQHVNTTDSAVRITHIPTGIVVQCQNERSQHKNRDKAMKVLKSALYQHRMDELQAEQEKLNSEKKEIGWGSQIRSYVLHPYKLVKDHRTGYETSNTQRVLDGEIDDFIDVQLRKKTFTGTAVEDDLA</sequence>
<dbReference type="EMBL" id="JAEAOA010000186">
    <property type="protein sequence ID" value="KAK3604278.1"/>
    <property type="molecule type" value="Genomic_DNA"/>
</dbReference>